<dbReference type="RefSeq" id="WP_115690750.1">
    <property type="nucleotide sequence ID" value="NZ_CP031417.1"/>
</dbReference>
<evidence type="ECO:0000313" key="4">
    <source>
        <dbReference type="EMBL" id="AXK80777.1"/>
    </source>
</evidence>
<dbReference type="InterPro" id="IPR006015">
    <property type="entry name" value="Universal_stress_UspA"/>
</dbReference>
<sequence length="142" mass="15059">MKRVLVATDGSDGGNRAVDAAAELAKTTNATLVIATVGGNVTGAELRRLASTDGDLSKTLETKADRVLRQAARRARRLGIKSPILRCGWGDPAETILDFVRREKADVVVVGRRGRSRLSQLLLGSVSQKVTNLAPCTVVVVP</sequence>
<evidence type="ECO:0000256" key="2">
    <source>
        <dbReference type="PIRNR" id="PIRNR006276"/>
    </source>
</evidence>
<keyword evidence="2" id="KW-0963">Cytoplasm</keyword>
<dbReference type="KEGG" id="ptaw:DW352_09815"/>
<keyword evidence="5" id="KW-1185">Reference proteome</keyword>
<dbReference type="GO" id="GO:0005737">
    <property type="term" value="C:cytoplasm"/>
    <property type="evidence" value="ECO:0007669"/>
    <property type="project" value="UniProtKB-SubCell"/>
</dbReference>
<name>A0A345ZV30_9HYPH</name>
<dbReference type="EMBL" id="CP031417">
    <property type="protein sequence ID" value="AXK80777.1"/>
    <property type="molecule type" value="Genomic_DNA"/>
</dbReference>
<dbReference type="Pfam" id="PF00582">
    <property type="entry name" value="Usp"/>
    <property type="match status" value="1"/>
</dbReference>
<comment type="similarity">
    <text evidence="1 2">Belongs to the universal stress protein A family.</text>
</comment>
<evidence type="ECO:0000259" key="3">
    <source>
        <dbReference type="Pfam" id="PF00582"/>
    </source>
</evidence>
<evidence type="ECO:0000313" key="5">
    <source>
        <dbReference type="Proteomes" id="UP000254889"/>
    </source>
</evidence>
<dbReference type="Gene3D" id="3.40.50.620">
    <property type="entry name" value="HUPs"/>
    <property type="match status" value="1"/>
</dbReference>
<reference evidence="4 5" key="1">
    <citation type="submission" date="2018-07" db="EMBL/GenBank/DDBJ databases">
        <authorList>
            <person name="Quirk P.G."/>
            <person name="Krulwich T.A."/>
        </authorList>
    </citation>
    <scope>NUCLEOTIDE SEQUENCE [LARGE SCALE GENOMIC DNA]</scope>
    <source>
        <strain evidence="4 5">CC-BB4</strain>
    </source>
</reference>
<dbReference type="Proteomes" id="UP000254889">
    <property type="component" value="Chromosome"/>
</dbReference>
<dbReference type="InterPro" id="IPR006016">
    <property type="entry name" value="UspA"/>
</dbReference>
<proteinExistence type="inferred from homology"/>
<comment type="subcellular location">
    <subcellularLocation>
        <location evidence="2">Cytoplasm</location>
    </subcellularLocation>
</comment>
<gene>
    <name evidence="4" type="ORF">DW352_09815</name>
</gene>
<dbReference type="SUPFAM" id="SSF52402">
    <property type="entry name" value="Adenine nucleotide alpha hydrolases-like"/>
    <property type="match status" value="1"/>
</dbReference>
<dbReference type="PIRSF" id="PIRSF006276">
    <property type="entry name" value="UspA"/>
    <property type="match status" value="1"/>
</dbReference>
<feature type="domain" description="UspA" evidence="3">
    <location>
        <begin position="1"/>
        <end position="142"/>
    </location>
</feature>
<dbReference type="PANTHER" id="PTHR46268:SF6">
    <property type="entry name" value="UNIVERSAL STRESS PROTEIN UP12"/>
    <property type="match status" value="1"/>
</dbReference>
<dbReference type="InterPro" id="IPR014729">
    <property type="entry name" value="Rossmann-like_a/b/a_fold"/>
</dbReference>
<evidence type="ECO:0000256" key="1">
    <source>
        <dbReference type="ARBA" id="ARBA00008791"/>
    </source>
</evidence>
<dbReference type="PANTHER" id="PTHR46268">
    <property type="entry name" value="STRESS RESPONSE PROTEIN NHAX"/>
    <property type="match status" value="1"/>
</dbReference>
<dbReference type="AlphaFoldDB" id="A0A345ZV30"/>
<dbReference type="PRINTS" id="PR01438">
    <property type="entry name" value="UNVRSLSTRESS"/>
</dbReference>
<protein>
    <recommendedName>
        <fullName evidence="2">Universal stress protein</fullName>
    </recommendedName>
</protein>
<accession>A0A345ZV30</accession>
<dbReference type="CDD" id="cd00293">
    <property type="entry name" value="USP-like"/>
    <property type="match status" value="1"/>
</dbReference>
<dbReference type="OrthoDB" id="5564966at2"/>
<organism evidence="4 5">
    <name type="scientific">Pseudolabrys taiwanensis</name>
    <dbReference type="NCBI Taxonomy" id="331696"/>
    <lineage>
        <taxon>Bacteria</taxon>
        <taxon>Pseudomonadati</taxon>
        <taxon>Pseudomonadota</taxon>
        <taxon>Alphaproteobacteria</taxon>
        <taxon>Hyphomicrobiales</taxon>
        <taxon>Xanthobacteraceae</taxon>
        <taxon>Pseudolabrys</taxon>
    </lineage>
</organism>